<dbReference type="AlphaFoldDB" id="A0AAU9PGG0"/>
<proteinExistence type="predicted"/>
<name>A0AAU9PGG0_9ASTR</name>
<dbReference type="PANTHER" id="PTHR31704:SF33">
    <property type="entry name" value="L10-INTERACTING MYB DOMAIN-CONTAINING PROTEIN"/>
    <property type="match status" value="1"/>
</dbReference>
<evidence type="ECO:0000313" key="2">
    <source>
        <dbReference type="EMBL" id="CAH1449438.1"/>
    </source>
</evidence>
<dbReference type="PANTHER" id="PTHR31704">
    <property type="entry name" value="MYB/SANT-LIKE DNA-BINDING DOMAIN PROTEIN-RELATED"/>
    <property type="match status" value="1"/>
</dbReference>
<accession>A0AAU9PGG0</accession>
<dbReference type="Proteomes" id="UP001157418">
    <property type="component" value="Unassembled WGS sequence"/>
</dbReference>
<sequence length="274" mass="31280">MKKEKEKPPPTTFIFRLSLLSFSPSHRYDGFHRHQPQTFQSSATVIVEQRSPATTDKQSQPWVATIDLGFSRFQLFDVCILIESCRIGFRFLYIPIVSAHLSICKGWILSSFMFLDFDLKRGEINDEPQATVPLVPPSSEKSPPSAATEPLVEPKKESIMCNSLVEVQPTSELVAIETKRTMSIFEEEMLGVLKTIAEKLNKPEPPTKPTFEDCEKKLNELGWPKDDPLHLVALTIFCDENVNYRELWMKLDPNLCTDWVRMGVVKDSLNCLMN</sequence>
<protein>
    <submittedName>
        <fullName evidence="2">Uncharacterized protein</fullName>
    </submittedName>
</protein>
<feature type="region of interest" description="Disordered" evidence="1">
    <location>
        <begin position="128"/>
        <end position="150"/>
    </location>
</feature>
<keyword evidence="3" id="KW-1185">Reference proteome</keyword>
<evidence type="ECO:0000313" key="3">
    <source>
        <dbReference type="Proteomes" id="UP001157418"/>
    </source>
</evidence>
<gene>
    <name evidence="2" type="ORF">LVIROSA_LOCUS34922</name>
</gene>
<comment type="caution">
    <text evidence="2">The sequence shown here is derived from an EMBL/GenBank/DDBJ whole genome shotgun (WGS) entry which is preliminary data.</text>
</comment>
<dbReference type="EMBL" id="CAKMRJ010005634">
    <property type="protein sequence ID" value="CAH1449438.1"/>
    <property type="molecule type" value="Genomic_DNA"/>
</dbReference>
<organism evidence="2 3">
    <name type="scientific">Lactuca virosa</name>
    <dbReference type="NCBI Taxonomy" id="75947"/>
    <lineage>
        <taxon>Eukaryota</taxon>
        <taxon>Viridiplantae</taxon>
        <taxon>Streptophyta</taxon>
        <taxon>Embryophyta</taxon>
        <taxon>Tracheophyta</taxon>
        <taxon>Spermatophyta</taxon>
        <taxon>Magnoliopsida</taxon>
        <taxon>eudicotyledons</taxon>
        <taxon>Gunneridae</taxon>
        <taxon>Pentapetalae</taxon>
        <taxon>asterids</taxon>
        <taxon>campanulids</taxon>
        <taxon>Asterales</taxon>
        <taxon>Asteraceae</taxon>
        <taxon>Cichorioideae</taxon>
        <taxon>Cichorieae</taxon>
        <taxon>Lactucinae</taxon>
        <taxon>Lactuca</taxon>
    </lineage>
</organism>
<reference evidence="2 3" key="1">
    <citation type="submission" date="2022-01" db="EMBL/GenBank/DDBJ databases">
        <authorList>
            <person name="Xiong W."/>
            <person name="Schranz E."/>
        </authorList>
    </citation>
    <scope>NUCLEOTIDE SEQUENCE [LARGE SCALE GENOMIC DNA]</scope>
</reference>
<evidence type="ECO:0000256" key="1">
    <source>
        <dbReference type="SAM" id="MobiDB-lite"/>
    </source>
</evidence>